<dbReference type="GO" id="GO:0005886">
    <property type="term" value="C:plasma membrane"/>
    <property type="evidence" value="ECO:0007669"/>
    <property type="project" value="UniProtKB-SubCell"/>
</dbReference>
<evidence type="ECO:0000313" key="10">
    <source>
        <dbReference type="EMBL" id="GAG09784.1"/>
    </source>
</evidence>
<comment type="caution">
    <text evidence="10">The sequence shown here is derived from an EMBL/GenBank/DDBJ whole genome shotgun (WGS) entry which is preliminary data.</text>
</comment>
<evidence type="ECO:0000256" key="6">
    <source>
        <dbReference type="ARBA" id="ARBA00022927"/>
    </source>
</evidence>
<comment type="subcellular location">
    <subcellularLocation>
        <location evidence="1">Cell membrane</location>
        <topology evidence="1">Peripheral membrane protein</topology>
        <orientation evidence="1">Cytoplasmic side</orientation>
    </subcellularLocation>
</comment>
<dbReference type="GO" id="GO:0009288">
    <property type="term" value="C:bacterial-type flagellum"/>
    <property type="evidence" value="ECO:0007669"/>
    <property type="project" value="InterPro"/>
</dbReference>
<evidence type="ECO:0000256" key="2">
    <source>
        <dbReference type="ARBA" id="ARBA00022448"/>
    </source>
</evidence>
<keyword evidence="3" id="KW-1003">Cell membrane</keyword>
<keyword evidence="8" id="KW-1006">Bacterial flagellum protein export</keyword>
<keyword evidence="9" id="KW-0175">Coiled coil</keyword>
<dbReference type="Gene3D" id="1.10.287.1700">
    <property type="match status" value="1"/>
</dbReference>
<evidence type="ECO:0000256" key="1">
    <source>
        <dbReference type="ARBA" id="ARBA00004413"/>
    </source>
</evidence>
<dbReference type="InterPro" id="IPR053716">
    <property type="entry name" value="Flag_assembly_chemotaxis_eff"/>
</dbReference>
<dbReference type="GO" id="GO:0015031">
    <property type="term" value="P:protein transport"/>
    <property type="evidence" value="ECO:0007669"/>
    <property type="project" value="UniProtKB-KW"/>
</dbReference>
<feature type="coiled-coil region" evidence="9">
    <location>
        <begin position="4"/>
        <end position="42"/>
    </location>
</feature>
<protein>
    <recommendedName>
        <fullName evidence="11">Flagellar FliJ protein</fullName>
    </recommendedName>
</protein>
<sequence length="81" mass="9738">LPFIEQVSKDIEKQKKRVLELEKKVEQNLKDLLEAIKNKKALQKLKEKAFKTYNQKLIKNEQDFLNEVAVSQFNRRIRPQE</sequence>
<keyword evidence="6" id="KW-0653">Protein transport</keyword>
<feature type="non-terminal residue" evidence="10">
    <location>
        <position position="1"/>
    </location>
</feature>
<evidence type="ECO:0000256" key="3">
    <source>
        <dbReference type="ARBA" id="ARBA00022475"/>
    </source>
</evidence>
<keyword evidence="5" id="KW-1005">Bacterial flagellum biogenesis</keyword>
<dbReference type="GO" id="GO:0006935">
    <property type="term" value="P:chemotaxis"/>
    <property type="evidence" value="ECO:0007669"/>
    <property type="project" value="UniProtKB-KW"/>
</dbReference>
<evidence type="ECO:0000256" key="9">
    <source>
        <dbReference type="SAM" id="Coils"/>
    </source>
</evidence>
<reference evidence="10" key="1">
    <citation type="journal article" date="2014" name="Front. Microbiol.">
        <title>High frequency of phylogenetically diverse reductive dehalogenase-homologous genes in deep subseafloor sedimentary metagenomes.</title>
        <authorList>
            <person name="Kawai M."/>
            <person name="Futagami T."/>
            <person name="Toyoda A."/>
            <person name="Takaki Y."/>
            <person name="Nishi S."/>
            <person name="Hori S."/>
            <person name="Arai W."/>
            <person name="Tsubouchi T."/>
            <person name="Morono Y."/>
            <person name="Uchiyama I."/>
            <person name="Ito T."/>
            <person name="Fujiyama A."/>
            <person name="Inagaki F."/>
            <person name="Takami H."/>
        </authorList>
    </citation>
    <scope>NUCLEOTIDE SEQUENCE</scope>
    <source>
        <strain evidence="10">Expedition CK06-06</strain>
    </source>
</reference>
<evidence type="ECO:0008006" key="11">
    <source>
        <dbReference type="Google" id="ProtNLM"/>
    </source>
</evidence>
<dbReference type="GO" id="GO:0044781">
    <property type="term" value="P:bacterial-type flagellum organization"/>
    <property type="evidence" value="ECO:0007669"/>
    <property type="project" value="UniProtKB-KW"/>
</dbReference>
<proteinExistence type="predicted"/>
<name>X0UVA6_9ZZZZ</name>
<organism evidence="10">
    <name type="scientific">marine sediment metagenome</name>
    <dbReference type="NCBI Taxonomy" id="412755"/>
    <lineage>
        <taxon>unclassified sequences</taxon>
        <taxon>metagenomes</taxon>
        <taxon>ecological metagenomes</taxon>
    </lineage>
</organism>
<evidence type="ECO:0000256" key="8">
    <source>
        <dbReference type="ARBA" id="ARBA00023225"/>
    </source>
</evidence>
<evidence type="ECO:0000256" key="4">
    <source>
        <dbReference type="ARBA" id="ARBA00022500"/>
    </source>
</evidence>
<dbReference type="GO" id="GO:0071973">
    <property type="term" value="P:bacterial-type flagellum-dependent cell motility"/>
    <property type="evidence" value="ECO:0007669"/>
    <property type="project" value="InterPro"/>
</dbReference>
<dbReference type="InterPro" id="IPR012823">
    <property type="entry name" value="Flagell_FliJ"/>
</dbReference>
<keyword evidence="2" id="KW-0813">Transport</keyword>
<keyword evidence="4" id="KW-0145">Chemotaxis</keyword>
<accession>X0UVA6</accession>
<evidence type="ECO:0000256" key="7">
    <source>
        <dbReference type="ARBA" id="ARBA00023136"/>
    </source>
</evidence>
<gene>
    <name evidence="10" type="ORF">S01H1_42818</name>
</gene>
<dbReference type="AlphaFoldDB" id="X0UVA6"/>
<dbReference type="Pfam" id="PF02050">
    <property type="entry name" value="FliJ"/>
    <property type="match status" value="1"/>
</dbReference>
<dbReference type="EMBL" id="BARS01027247">
    <property type="protein sequence ID" value="GAG09784.1"/>
    <property type="molecule type" value="Genomic_DNA"/>
</dbReference>
<evidence type="ECO:0000256" key="5">
    <source>
        <dbReference type="ARBA" id="ARBA00022795"/>
    </source>
</evidence>
<keyword evidence="7" id="KW-0472">Membrane</keyword>